<keyword evidence="2" id="KW-1185">Reference proteome</keyword>
<dbReference type="InterPro" id="IPR036398">
    <property type="entry name" value="CA_dom_sf"/>
</dbReference>
<evidence type="ECO:0000313" key="1">
    <source>
        <dbReference type="EMBL" id="KAK7072320.1"/>
    </source>
</evidence>
<reference evidence="1 2" key="1">
    <citation type="submission" date="2023-11" db="EMBL/GenBank/DDBJ databases">
        <title>Halocaridina rubra genome assembly.</title>
        <authorList>
            <person name="Smith C."/>
        </authorList>
    </citation>
    <scope>NUCLEOTIDE SEQUENCE [LARGE SCALE GENOMIC DNA]</scope>
    <source>
        <strain evidence="1">EP-1</strain>
        <tissue evidence="1">Whole</tissue>
    </source>
</reference>
<dbReference type="AlphaFoldDB" id="A0AAN8X556"/>
<dbReference type="EMBL" id="JAXCGZ010013544">
    <property type="protein sequence ID" value="KAK7072320.1"/>
    <property type="molecule type" value="Genomic_DNA"/>
</dbReference>
<organism evidence="1 2">
    <name type="scientific">Halocaridina rubra</name>
    <name type="common">Hawaiian red shrimp</name>
    <dbReference type="NCBI Taxonomy" id="373956"/>
    <lineage>
        <taxon>Eukaryota</taxon>
        <taxon>Metazoa</taxon>
        <taxon>Ecdysozoa</taxon>
        <taxon>Arthropoda</taxon>
        <taxon>Crustacea</taxon>
        <taxon>Multicrustacea</taxon>
        <taxon>Malacostraca</taxon>
        <taxon>Eumalacostraca</taxon>
        <taxon>Eucarida</taxon>
        <taxon>Decapoda</taxon>
        <taxon>Pleocyemata</taxon>
        <taxon>Caridea</taxon>
        <taxon>Atyoidea</taxon>
        <taxon>Atyidae</taxon>
        <taxon>Halocaridina</taxon>
    </lineage>
</organism>
<dbReference type="SUPFAM" id="SSF51069">
    <property type="entry name" value="Carbonic anhydrase"/>
    <property type="match status" value="1"/>
</dbReference>
<accession>A0AAN8X556</accession>
<evidence type="ECO:0000313" key="2">
    <source>
        <dbReference type="Proteomes" id="UP001381693"/>
    </source>
</evidence>
<name>A0AAN8X556_HALRR</name>
<dbReference type="Proteomes" id="UP001381693">
    <property type="component" value="Unassembled WGS sequence"/>
</dbReference>
<gene>
    <name evidence="1" type="primary">CA10_3</name>
    <name evidence="1" type="ORF">SK128_010301</name>
</gene>
<protein>
    <submittedName>
        <fullName evidence="1">Carbonic anhydrase-related protein 10</fullName>
    </submittedName>
</protein>
<proteinExistence type="predicted"/>
<dbReference type="Gene3D" id="3.10.200.10">
    <property type="entry name" value="Alpha carbonic anhydrase"/>
    <property type="match status" value="1"/>
</dbReference>
<sequence length="96" mass="11031">MKTKEGHKLAKTAKLESHLGFVVSLKRPDFWGLINPEWSLCSKGRRQSPIDIDPARLLYDPNLRELRIDKHKLLSFPLRKSAGIPPRCSRVCHTDD</sequence>
<comment type="caution">
    <text evidence="1">The sequence shown here is derived from an EMBL/GenBank/DDBJ whole genome shotgun (WGS) entry which is preliminary data.</text>
</comment>